<comment type="subcellular location">
    <subcellularLocation>
        <location evidence="1">Cell outer membrane</location>
    </subcellularLocation>
</comment>
<dbReference type="AlphaFoldDB" id="A0A0F5IJ17"/>
<comment type="similarity">
    <text evidence="2">Belongs to the SusD family.</text>
</comment>
<evidence type="ECO:0000313" key="9">
    <source>
        <dbReference type="Proteomes" id="UP000033047"/>
    </source>
</evidence>
<comment type="caution">
    <text evidence="8">The sequence shown here is derived from an EMBL/GenBank/DDBJ whole genome shotgun (WGS) entry which is preliminary data.</text>
</comment>
<proteinExistence type="inferred from homology"/>
<sequence>MKKLIIGLLTIIGIVFTACNDDFLEKYPQTDLTEENSFLSYDNYRYFMYPCYEMFNNTNIQTAVNGYGANSIYRGDFWAGYLGQKGGYNSYAFQGVSPSASGNGWDFQFIRRINIMLSHLEDGVLSTEEVSHWKSVGLFFHSYWYMELISRFGDVPWVDEIITDSSEERFMARTPRDEVASNILERLIWAEENIGSSDKDGDNPVTRDCIRVLLSRFGLREGTWRKYHGLGDAEKYLQACIKYSELLMADYPTLYQGVAKNDKGEPVPGAGYGELWTTRDLAGVPGVIFFKRIVGEVNPHRFSDYEHIAAHNYEMPQHTVDMYLCQDGKTISNSAQYQFGPENRNIHAVFRNRDPRLWHVVMPPFRVLSKTEATAHPELGGYQEEGIPADKNWFFTNNPEDREFIDIFGANHGQSVSTATLPFGGDLNRGMKRLPTQNWGDAPMNEAPHLSNATRTNGAFQTCNSGYYFWKCYNNWDRNQSANLNSTDLPIFKIEEILLNYAECKYELGEFDQQIADRTINKLRERVGVAVMRVADINDSFDPKRGTDDSGKSIEPVLWEIRRERMVELMGEGFGFYDVRRWKCAKWYVNRQQKGMWIDETCTDLSGNADYIVKYQTVGENETAPRTGAGFIYRYPDPVSSGYGWLDKYYLYCVPTDEIALNPALIQNPGWNESE</sequence>
<feature type="domain" description="SusD-like N-terminal" evidence="7">
    <location>
        <begin position="22"/>
        <end position="185"/>
    </location>
</feature>
<keyword evidence="5" id="KW-0998">Cell outer membrane</keyword>
<dbReference type="PROSITE" id="PS51257">
    <property type="entry name" value="PROKAR_LIPOPROTEIN"/>
    <property type="match status" value="1"/>
</dbReference>
<dbReference type="PATRIC" id="fig|927665.4.peg.5123"/>
<dbReference type="InterPro" id="IPR012944">
    <property type="entry name" value="SusD_RagB_dom"/>
</dbReference>
<keyword evidence="3" id="KW-0732">Signal</keyword>
<dbReference type="Proteomes" id="UP000033047">
    <property type="component" value="Unassembled WGS sequence"/>
</dbReference>
<dbReference type="InterPro" id="IPR011990">
    <property type="entry name" value="TPR-like_helical_dom_sf"/>
</dbReference>
<dbReference type="EMBL" id="AQHV01000029">
    <property type="protein sequence ID" value="KKB45345.1"/>
    <property type="molecule type" value="Genomic_DNA"/>
</dbReference>
<dbReference type="STRING" id="927665.HMPREF1535_04999"/>
<protein>
    <submittedName>
        <fullName evidence="8">Uncharacterized protein</fullName>
    </submittedName>
</protein>
<accession>A0A0F5IJ17</accession>
<evidence type="ECO:0000259" key="7">
    <source>
        <dbReference type="Pfam" id="PF14322"/>
    </source>
</evidence>
<dbReference type="SUPFAM" id="SSF48452">
    <property type="entry name" value="TPR-like"/>
    <property type="match status" value="1"/>
</dbReference>
<dbReference type="Pfam" id="PF14322">
    <property type="entry name" value="SusD-like_3"/>
    <property type="match status" value="1"/>
</dbReference>
<dbReference type="InterPro" id="IPR033985">
    <property type="entry name" value="SusD-like_N"/>
</dbReference>
<dbReference type="Gene3D" id="1.25.40.390">
    <property type="match status" value="1"/>
</dbReference>
<evidence type="ECO:0000313" key="8">
    <source>
        <dbReference type="EMBL" id="KKB45345.1"/>
    </source>
</evidence>
<evidence type="ECO:0000256" key="2">
    <source>
        <dbReference type="ARBA" id="ARBA00006275"/>
    </source>
</evidence>
<evidence type="ECO:0000256" key="3">
    <source>
        <dbReference type="ARBA" id="ARBA00022729"/>
    </source>
</evidence>
<dbReference type="RefSeq" id="WP_046147908.1">
    <property type="nucleotide sequence ID" value="NZ_KQ033915.1"/>
</dbReference>
<name>A0A0F5IJ17_9BACT</name>
<feature type="domain" description="RagB/SusD" evidence="6">
    <location>
        <begin position="306"/>
        <end position="671"/>
    </location>
</feature>
<dbReference type="HOGENOM" id="CLU_015553_0_1_10"/>
<evidence type="ECO:0000259" key="6">
    <source>
        <dbReference type="Pfam" id="PF07980"/>
    </source>
</evidence>
<evidence type="ECO:0000256" key="5">
    <source>
        <dbReference type="ARBA" id="ARBA00023237"/>
    </source>
</evidence>
<evidence type="ECO:0000256" key="4">
    <source>
        <dbReference type="ARBA" id="ARBA00023136"/>
    </source>
</evidence>
<evidence type="ECO:0000256" key="1">
    <source>
        <dbReference type="ARBA" id="ARBA00004442"/>
    </source>
</evidence>
<dbReference type="Pfam" id="PF07980">
    <property type="entry name" value="SusD_RagB"/>
    <property type="match status" value="1"/>
</dbReference>
<dbReference type="GO" id="GO:0009279">
    <property type="term" value="C:cell outer membrane"/>
    <property type="evidence" value="ECO:0007669"/>
    <property type="project" value="UniProtKB-SubCell"/>
</dbReference>
<organism evidence="8 9">
    <name type="scientific">Parabacteroides goldsteinii DSM 19448 = WAL 12034</name>
    <dbReference type="NCBI Taxonomy" id="927665"/>
    <lineage>
        <taxon>Bacteria</taxon>
        <taxon>Pseudomonadati</taxon>
        <taxon>Bacteroidota</taxon>
        <taxon>Bacteroidia</taxon>
        <taxon>Bacteroidales</taxon>
        <taxon>Tannerellaceae</taxon>
        <taxon>Parabacteroides</taxon>
    </lineage>
</organism>
<gene>
    <name evidence="8" type="ORF">HMPREF1535_04999</name>
</gene>
<keyword evidence="4" id="KW-0472">Membrane</keyword>
<reference evidence="8 9" key="1">
    <citation type="submission" date="2013-04" db="EMBL/GenBank/DDBJ databases">
        <title>The Genome Sequence of Parabacteroides goldsteinii DSM 19448.</title>
        <authorList>
            <consortium name="The Broad Institute Genomics Platform"/>
            <person name="Earl A."/>
            <person name="Ward D."/>
            <person name="Feldgarden M."/>
            <person name="Gevers D."/>
            <person name="Martens E."/>
            <person name="Sakamoto M."/>
            <person name="Benno Y."/>
            <person name="Song Y."/>
            <person name="Liu C."/>
            <person name="Lee J."/>
            <person name="Bolanos M."/>
            <person name="Vaisanen M.L."/>
            <person name="Finegold S.M."/>
            <person name="Walker B."/>
            <person name="Young S."/>
            <person name="Zeng Q."/>
            <person name="Gargeya S."/>
            <person name="Fitzgerald M."/>
            <person name="Haas B."/>
            <person name="Abouelleil A."/>
            <person name="Allen A.W."/>
            <person name="Alvarado L."/>
            <person name="Arachchi H.M."/>
            <person name="Berlin A.M."/>
            <person name="Chapman S.B."/>
            <person name="Gainer-Dewar J."/>
            <person name="Goldberg J."/>
            <person name="Griggs A."/>
            <person name="Gujja S."/>
            <person name="Hansen M."/>
            <person name="Howarth C."/>
            <person name="Imamovic A."/>
            <person name="Ireland A."/>
            <person name="Larimer J."/>
            <person name="McCowan C."/>
            <person name="Murphy C."/>
            <person name="Pearson M."/>
            <person name="Poon T.W."/>
            <person name="Priest M."/>
            <person name="Roberts A."/>
            <person name="Saif S."/>
            <person name="Shea T."/>
            <person name="Sisk P."/>
            <person name="Sykes S."/>
            <person name="Wortman J."/>
            <person name="Nusbaum C."/>
            <person name="Birren B."/>
        </authorList>
    </citation>
    <scope>NUCLEOTIDE SEQUENCE [LARGE SCALE GENOMIC DNA]</scope>
    <source>
        <strain evidence="8 9">DSM 19448</strain>
    </source>
</reference>